<dbReference type="RefSeq" id="WP_107582780.1">
    <property type="nucleotide sequence ID" value="NZ_PZJJ01000001.1"/>
</dbReference>
<protein>
    <recommendedName>
        <fullName evidence="3">ABC transporter periplasmic binding protein yphF</fullName>
    </recommendedName>
</protein>
<dbReference type="Proteomes" id="UP000240509">
    <property type="component" value="Unassembled WGS sequence"/>
</dbReference>
<proteinExistence type="predicted"/>
<reference evidence="1 2" key="1">
    <citation type="submission" date="2018-03" db="EMBL/GenBank/DDBJ databases">
        <title>Alkalicoccus saliphilus sp. nov., isolated from a mineral pool.</title>
        <authorList>
            <person name="Zhao B."/>
        </authorList>
    </citation>
    <scope>NUCLEOTIDE SEQUENCE [LARGE SCALE GENOMIC DNA]</scope>
    <source>
        <strain evidence="1 2">6AG</strain>
    </source>
</reference>
<keyword evidence="2" id="KW-1185">Reference proteome</keyword>
<accession>A0A2T4UAF6</accession>
<dbReference type="PROSITE" id="PS51257">
    <property type="entry name" value="PROKAR_LIPOPROTEIN"/>
    <property type="match status" value="1"/>
</dbReference>
<evidence type="ECO:0000313" key="1">
    <source>
        <dbReference type="EMBL" id="PTL40377.1"/>
    </source>
</evidence>
<gene>
    <name evidence="1" type="ORF">C6Y45_00260</name>
</gene>
<sequence>MKTTQLIFLALTVILLSGCLYPQEERSRQHGPNQEQVDRVQNAVTQFQESTGVLPIATREADTPTFRRYPVQFTQLIPSYINEPPGNAFENGGNYQYVLVNVEEFPTVKLIDLTTTRTIQEVETRIFSYRSSNDYAPVEEIVGDELLRLDYEALGYEEEPVVDSPFHPDHRLPLLFTTQGDVVIDFSLDIQYYIEEYGMEDYEEGDDLRWLLVDHSPFVPAYSVPQTVEDGEIVFTEGDQG</sequence>
<name>A0A2T4UAF6_9BACI</name>
<comment type="caution">
    <text evidence="1">The sequence shown here is derived from an EMBL/GenBank/DDBJ whole genome shotgun (WGS) entry which is preliminary data.</text>
</comment>
<evidence type="ECO:0008006" key="3">
    <source>
        <dbReference type="Google" id="ProtNLM"/>
    </source>
</evidence>
<dbReference type="OrthoDB" id="2449131at2"/>
<dbReference type="EMBL" id="PZJJ01000001">
    <property type="protein sequence ID" value="PTL40377.1"/>
    <property type="molecule type" value="Genomic_DNA"/>
</dbReference>
<organism evidence="1 2">
    <name type="scientific">Alkalicoccus saliphilus</name>
    <dbReference type="NCBI Taxonomy" id="200989"/>
    <lineage>
        <taxon>Bacteria</taxon>
        <taxon>Bacillati</taxon>
        <taxon>Bacillota</taxon>
        <taxon>Bacilli</taxon>
        <taxon>Bacillales</taxon>
        <taxon>Bacillaceae</taxon>
        <taxon>Alkalicoccus</taxon>
    </lineage>
</organism>
<evidence type="ECO:0000313" key="2">
    <source>
        <dbReference type="Proteomes" id="UP000240509"/>
    </source>
</evidence>
<dbReference type="AlphaFoldDB" id="A0A2T4UAF6"/>